<dbReference type="PANTHER" id="PTHR24346:SF77">
    <property type="entry name" value="SERINE THREONINE PROTEIN KINASE"/>
    <property type="match status" value="1"/>
</dbReference>
<sequence length="687" mass="77476">MADSHDDASDTIDTRPSSSEAGHEHQHSDAHILPSRGISLNLASTNTAHGRPAAVKHMSLPAYQSPIRHHQRTPSRTTTVKETLNARTHYGSSDDDGAAIHRINQYTIKQEIGRGSFGAVHLAVDQFGNEYAVKEFSKSRLRKRAQSNLLRRPNQKKQPFHRMSTSDKLAPQANNSLDLIKEEIAIMKKLHHNNLVSLIEVLDDPEEDSLYMVLEMCKKGVVMKVGIDDRADPYDEETCRCWFRDMILGIEYLHAQGIVHRDIKPDNCLINENDVLKIVDFGVSEMFEKESDMTTAKSAGSPAFMPPELCVAKHGRVSGRAADLWSMGVTLYCLRYGRVPFEKTGLLEMYETIRTDDFQLPEEHNPDFVDLMHRILQKDPERRIKMEELRVHPWVTKNGEDPLLSMEENCADMIDTPTQEEMNNAITGNMKHLLVVMKAVKRFKRLLFHKRPELMDGIFGRGSNIVAPPGSIETKYRRTRSSDADDRKPIEQVLAAEGIHHDIVVSDDMVCSPGEIDEPEFNPIHDRVEHTEHPDKEAQQDSVDRAIKEAPHKGQAHDPLSETTYLGIGIGGEEHHSDESEENGQTTHVVCESPGAVDSNFFEQAYQEEMQRIHSRRGRTPTIYLTRRVEHNKEIAEHESVIRDSSKSAVEGAKSKWAGLASKVRGTDVVEAAKSAAAENKDQKDQE</sequence>
<accession>A0ABR0TNF7</accession>
<evidence type="ECO:0000256" key="1">
    <source>
        <dbReference type="ARBA" id="ARBA00022741"/>
    </source>
</evidence>
<keyword evidence="2 3" id="KW-0067">ATP-binding</keyword>
<dbReference type="Pfam" id="PF00069">
    <property type="entry name" value="Pkinase"/>
    <property type="match status" value="1"/>
</dbReference>
<dbReference type="InterPro" id="IPR000719">
    <property type="entry name" value="Prot_kinase_dom"/>
</dbReference>
<proteinExistence type="predicted"/>
<dbReference type="PROSITE" id="PS50011">
    <property type="entry name" value="PROTEIN_KINASE_DOM"/>
    <property type="match status" value="1"/>
</dbReference>
<dbReference type="InterPro" id="IPR011009">
    <property type="entry name" value="Kinase-like_dom_sf"/>
</dbReference>
<feature type="binding site" evidence="3">
    <location>
        <position position="134"/>
    </location>
    <ligand>
        <name>ATP</name>
        <dbReference type="ChEBI" id="CHEBI:30616"/>
    </ligand>
</feature>
<comment type="caution">
    <text evidence="6">The sequence shown here is derived from an EMBL/GenBank/DDBJ whole genome shotgun (WGS) entry which is preliminary data.</text>
</comment>
<keyword evidence="1 3" id="KW-0547">Nucleotide-binding</keyword>
<evidence type="ECO:0000256" key="2">
    <source>
        <dbReference type="ARBA" id="ARBA00022840"/>
    </source>
</evidence>
<name>A0ABR0TNF7_AURPU</name>
<dbReference type="SUPFAM" id="SSF56112">
    <property type="entry name" value="Protein kinase-like (PK-like)"/>
    <property type="match status" value="1"/>
</dbReference>
<dbReference type="EMBL" id="JASGXD010000004">
    <property type="protein sequence ID" value="KAK6005968.1"/>
    <property type="molecule type" value="Genomic_DNA"/>
</dbReference>
<feature type="region of interest" description="Disordered" evidence="4">
    <location>
        <begin position="149"/>
        <end position="168"/>
    </location>
</feature>
<organism evidence="6 7">
    <name type="scientific">Aureobasidium pullulans</name>
    <name type="common">Black yeast</name>
    <name type="synonym">Pullularia pullulans</name>
    <dbReference type="NCBI Taxonomy" id="5580"/>
    <lineage>
        <taxon>Eukaryota</taxon>
        <taxon>Fungi</taxon>
        <taxon>Dikarya</taxon>
        <taxon>Ascomycota</taxon>
        <taxon>Pezizomycotina</taxon>
        <taxon>Dothideomycetes</taxon>
        <taxon>Dothideomycetidae</taxon>
        <taxon>Dothideales</taxon>
        <taxon>Saccotheciaceae</taxon>
        <taxon>Aureobasidium</taxon>
    </lineage>
</organism>
<protein>
    <recommendedName>
        <fullName evidence="5">Protein kinase domain-containing protein</fullName>
    </recommendedName>
</protein>
<reference evidence="6 7" key="1">
    <citation type="submission" date="2023-11" db="EMBL/GenBank/DDBJ databases">
        <title>Draft genome sequence and annotation of the polyextremotolerant black yeast-like fungus Aureobasidium pullulans NRRL 62042.</title>
        <authorList>
            <person name="Dielentheis-Frenken M.R.E."/>
            <person name="Wibberg D."/>
            <person name="Blank L.M."/>
            <person name="Tiso T."/>
        </authorList>
    </citation>
    <scope>NUCLEOTIDE SEQUENCE [LARGE SCALE GENOMIC DNA]</scope>
    <source>
        <strain evidence="6 7">NRRL 62042</strain>
    </source>
</reference>
<evidence type="ECO:0000259" key="5">
    <source>
        <dbReference type="PROSITE" id="PS50011"/>
    </source>
</evidence>
<keyword evidence="7" id="KW-1185">Reference proteome</keyword>
<feature type="compositionally biased region" description="Basic and acidic residues" evidence="4">
    <location>
        <begin position="21"/>
        <end position="30"/>
    </location>
</feature>
<dbReference type="PANTHER" id="PTHR24346">
    <property type="entry name" value="MAP/MICROTUBULE AFFINITY-REGULATING KINASE"/>
    <property type="match status" value="1"/>
</dbReference>
<feature type="region of interest" description="Disordered" evidence="4">
    <location>
        <begin position="1"/>
        <end position="31"/>
    </location>
</feature>
<evidence type="ECO:0000313" key="6">
    <source>
        <dbReference type="EMBL" id="KAK6005968.1"/>
    </source>
</evidence>
<dbReference type="PROSITE" id="PS00107">
    <property type="entry name" value="PROTEIN_KINASE_ATP"/>
    <property type="match status" value="1"/>
</dbReference>
<dbReference type="InterPro" id="IPR017441">
    <property type="entry name" value="Protein_kinase_ATP_BS"/>
</dbReference>
<evidence type="ECO:0000313" key="7">
    <source>
        <dbReference type="Proteomes" id="UP001341245"/>
    </source>
</evidence>
<dbReference type="Proteomes" id="UP001341245">
    <property type="component" value="Unassembled WGS sequence"/>
</dbReference>
<dbReference type="SMART" id="SM00220">
    <property type="entry name" value="S_TKc"/>
    <property type="match status" value="1"/>
</dbReference>
<feature type="domain" description="Protein kinase" evidence="5">
    <location>
        <begin position="106"/>
        <end position="395"/>
    </location>
</feature>
<evidence type="ECO:0000256" key="4">
    <source>
        <dbReference type="SAM" id="MobiDB-lite"/>
    </source>
</evidence>
<dbReference type="Gene3D" id="1.10.510.10">
    <property type="entry name" value="Transferase(Phosphotransferase) domain 1"/>
    <property type="match status" value="1"/>
</dbReference>
<gene>
    <name evidence="6" type="ORF">QM012_006378</name>
</gene>
<dbReference type="PROSITE" id="PS00108">
    <property type="entry name" value="PROTEIN_KINASE_ST"/>
    <property type="match status" value="1"/>
</dbReference>
<evidence type="ECO:0000256" key="3">
    <source>
        <dbReference type="PROSITE-ProRule" id="PRU10141"/>
    </source>
</evidence>
<dbReference type="InterPro" id="IPR008271">
    <property type="entry name" value="Ser/Thr_kinase_AS"/>
</dbReference>
<dbReference type="CDD" id="cd14008">
    <property type="entry name" value="STKc_LKB1_CaMKK"/>
    <property type="match status" value="1"/>
</dbReference>